<keyword evidence="2" id="KW-1185">Reference proteome</keyword>
<evidence type="ECO:0000313" key="1">
    <source>
        <dbReference type="EMBL" id="MFC7604548.1"/>
    </source>
</evidence>
<accession>A0ABW2T7K0</accession>
<gene>
    <name evidence="1" type="ORF">ACFQVD_31010</name>
</gene>
<protein>
    <submittedName>
        <fullName evidence="1">YdeI family protein</fullName>
    </submittedName>
</protein>
<organism evidence="1 2">
    <name type="scientific">Streptosporangium amethystogenes subsp. fukuiense</name>
    <dbReference type="NCBI Taxonomy" id="698418"/>
    <lineage>
        <taxon>Bacteria</taxon>
        <taxon>Bacillati</taxon>
        <taxon>Actinomycetota</taxon>
        <taxon>Actinomycetes</taxon>
        <taxon>Streptosporangiales</taxon>
        <taxon>Streptosporangiaceae</taxon>
        <taxon>Streptosporangium</taxon>
    </lineage>
</organism>
<reference evidence="2" key="1">
    <citation type="journal article" date="2019" name="Int. J. Syst. Evol. Microbiol.">
        <title>The Global Catalogue of Microorganisms (GCM) 10K type strain sequencing project: providing services to taxonomists for standard genome sequencing and annotation.</title>
        <authorList>
            <consortium name="The Broad Institute Genomics Platform"/>
            <consortium name="The Broad Institute Genome Sequencing Center for Infectious Disease"/>
            <person name="Wu L."/>
            <person name="Ma J."/>
        </authorList>
    </citation>
    <scope>NUCLEOTIDE SEQUENCE [LARGE SCALE GENOMIC DNA]</scope>
    <source>
        <strain evidence="2">JCM 10083</strain>
    </source>
</reference>
<sequence length="139" mass="15228">MTDDNLRFASADEFAAWLEANHRTAREVWVAMPKKGTAVPSITRVEALEVALCYGWIDGKSFSGNVPDGWWAQRFSPRRPRSSWSKINCVKVEELVAAGRMRPAGLEQVELAKANGRWAAAYAPSSAAESPPDPPAARS</sequence>
<dbReference type="EMBL" id="JBHTEE010000001">
    <property type="protein sequence ID" value="MFC7604548.1"/>
    <property type="molecule type" value="Genomic_DNA"/>
</dbReference>
<proteinExistence type="predicted"/>
<evidence type="ECO:0000313" key="2">
    <source>
        <dbReference type="Proteomes" id="UP001596514"/>
    </source>
</evidence>
<dbReference type="Proteomes" id="UP001596514">
    <property type="component" value="Unassembled WGS sequence"/>
</dbReference>
<dbReference type="RefSeq" id="WP_343970862.1">
    <property type="nucleotide sequence ID" value="NZ_BAAAGK010000087.1"/>
</dbReference>
<name>A0ABW2T7K0_9ACTN</name>
<comment type="caution">
    <text evidence="1">The sequence shown here is derived from an EMBL/GenBank/DDBJ whole genome shotgun (WGS) entry which is preliminary data.</text>
</comment>